<proteinExistence type="predicted"/>
<evidence type="ECO:0000256" key="1">
    <source>
        <dbReference type="SAM" id="MobiDB-lite"/>
    </source>
</evidence>
<sequence length="62" mass="7461">MKDKPRTEVRYKSKEKGTEYNNKKQDQWIKKRPCNELGSNQRFPDQPFLKREIHSIPSVVLD</sequence>
<dbReference type="Proteomes" id="UP001140949">
    <property type="component" value="Unassembled WGS sequence"/>
</dbReference>
<evidence type="ECO:0000313" key="3">
    <source>
        <dbReference type="Proteomes" id="UP001140949"/>
    </source>
</evidence>
<comment type="caution">
    <text evidence="2">The sequence shown here is derived from an EMBL/GenBank/DDBJ whole genome shotgun (WGS) entry which is preliminary data.</text>
</comment>
<reference evidence="2" key="1">
    <citation type="journal article" date="2023" name="GigaByte">
        <title>Genome assembly of the bearded iris, Iris pallida Lam.</title>
        <authorList>
            <person name="Bruccoleri R.E."/>
            <person name="Oakeley E.J."/>
            <person name="Faust A.M.E."/>
            <person name="Altorfer M."/>
            <person name="Dessus-Babus S."/>
            <person name="Burckhardt D."/>
            <person name="Oertli M."/>
            <person name="Naumann U."/>
            <person name="Petersen F."/>
            <person name="Wong J."/>
        </authorList>
    </citation>
    <scope>NUCLEOTIDE SEQUENCE</scope>
    <source>
        <strain evidence="2">GSM-AAB239-AS_SAM_17_03QT</strain>
    </source>
</reference>
<accession>A0AAX6EPS2</accession>
<organism evidence="2 3">
    <name type="scientific">Iris pallida</name>
    <name type="common">Sweet iris</name>
    <dbReference type="NCBI Taxonomy" id="29817"/>
    <lineage>
        <taxon>Eukaryota</taxon>
        <taxon>Viridiplantae</taxon>
        <taxon>Streptophyta</taxon>
        <taxon>Embryophyta</taxon>
        <taxon>Tracheophyta</taxon>
        <taxon>Spermatophyta</taxon>
        <taxon>Magnoliopsida</taxon>
        <taxon>Liliopsida</taxon>
        <taxon>Asparagales</taxon>
        <taxon>Iridaceae</taxon>
        <taxon>Iridoideae</taxon>
        <taxon>Irideae</taxon>
        <taxon>Iris</taxon>
    </lineage>
</organism>
<dbReference type="EMBL" id="JANAVB010035019">
    <property type="protein sequence ID" value="KAJ6805993.1"/>
    <property type="molecule type" value="Genomic_DNA"/>
</dbReference>
<dbReference type="AlphaFoldDB" id="A0AAX6EPS2"/>
<name>A0AAX6EPS2_IRIPA</name>
<gene>
    <name evidence="2" type="ORF">M6B38_177470</name>
</gene>
<protein>
    <submittedName>
        <fullName evidence="2">Uncharacterized protein</fullName>
    </submittedName>
</protein>
<keyword evidence="3" id="KW-1185">Reference proteome</keyword>
<reference evidence="2" key="2">
    <citation type="submission" date="2023-04" db="EMBL/GenBank/DDBJ databases">
        <authorList>
            <person name="Bruccoleri R.E."/>
            <person name="Oakeley E.J."/>
            <person name="Faust A.-M."/>
            <person name="Dessus-Babus S."/>
            <person name="Altorfer M."/>
            <person name="Burckhardt D."/>
            <person name="Oertli M."/>
            <person name="Naumann U."/>
            <person name="Petersen F."/>
            <person name="Wong J."/>
        </authorList>
    </citation>
    <scope>NUCLEOTIDE SEQUENCE</scope>
    <source>
        <strain evidence="2">GSM-AAB239-AS_SAM_17_03QT</strain>
        <tissue evidence="2">Leaf</tissue>
    </source>
</reference>
<evidence type="ECO:0000313" key="2">
    <source>
        <dbReference type="EMBL" id="KAJ6805993.1"/>
    </source>
</evidence>
<feature type="region of interest" description="Disordered" evidence="1">
    <location>
        <begin position="1"/>
        <end position="26"/>
    </location>
</feature>